<dbReference type="Gene3D" id="1.10.10.60">
    <property type="entry name" value="Homeodomain-like"/>
    <property type="match status" value="1"/>
</dbReference>
<feature type="compositionally biased region" description="Basic residues" evidence="6">
    <location>
        <begin position="1597"/>
        <end position="1617"/>
    </location>
</feature>
<accession>A0ABR0VHX9</accession>
<dbReference type="SUPFAM" id="SSF46689">
    <property type="entry name" value="Homeodomain-like"/>
    <property type="match status" value="1"/>
</dbReference>
<dbReference type="InterPro" id="IPR018501">
    <property type="entry name" value="DDT_dom"/>
</dbReference>
<dbReference type="SMART" id="SM00571">
    <property type="entry name" value="DDT"/>
    <property type="match status" value="1"/>
</dbReference>
<gene>
    <name evidence="10" type="ORF">DH2020_031512</name>
</gene>
<evidence type="ECO:0000256" key="5">
    <source>
        <dbReference type="RuleBase" id="RU000682"/>
    </source>
</evidence>
<dbReference type="Pfam" id="PF15612">
    <property type="entry name" value="WHIM1"/>
    <property type="match status" value="1"/>
</dbReference>
<dbReference type="SMART" id="SM00389">
    <property type="entry name" value="HOX"/>
    <property type="match status" value="1"/>
</dbReference>
<dbReference type="CDD" id="cd00086">
    <property type="entry name" value="homeodomain"/>
    <property type="match status" value="1"/>
</dbReference>
<organism evidence="10 11">
    <name type="scientific">Rehmannia glutinosa</name>
    <name type="common">Chinese foxglove</name>
    <dbReference type="NCBI Taxonomy" id="99300"/>
    <lineage>
        <taxon>Eukaryota</taxon>
        <taxon>Viridiplantae</taxon>
        <taxon>Streptophyta</taxon>
        <taxon>Embryophyta</taxon>
        <taxon>Tracheophyta</taxon>
        <taxon>Spermatophyta</taxon>
        <taxon>Magnoliopsida</taxon>
        <taxon>eudicotyledons</taxon>
        <taxon>Gunneridae</taxon>
        <taxon>Pentapetalae</taxon>
        <taxon>asterids</taxon>
        <taxon>lamiids</taxon>
        <taxon>Lamiales</taxon>
        <taxon>Orobanchaceae</taxon>
        <taxon>Rehmannieae</taxon>
        <taxon>Rehmannia</taxon>
    </lineage>
</organism>
<keyword evidence="4 5" id="KW-0371">Homeobox</keyword>
<dbReference type="PROSITE" id="PS50827">
    <property type="entry name" value="DDT"/>
    <property type="match status" value="1"/>
</dbReference>
<dbReference type="InterPro" id="IPR009057">
    <property type="entry name" value="Homeodomain-like_sf"/>
</dbReference>
<feature type="compositionally biased region" description="Basic and acidic residues" evidence="6">
    <location>
        <begin position="1"/>
        <end position="11"/>
    </location>
</feature>
<feature type="region of interest" description="Disordered" evidence="6">
    <location>
        <begin position="1597"/>
        <end position="1676"/>
    </location>
</feature>
<feature type="domain" description="DDT" evidence="8">
    <location>
        <begin position="656"/>
        <end position="715"/>
    </location>
</feature>
<proteinExistence type="predicted"/>
<comment type="subcellular location">
    <subcellularLocation>
        <location evidence="1 4 5">Nucleus</location>
    </subcellularLocation>
</comment>
<dbReference type="InterPro" id="IPR007759">
    <property type="entry name" value="Asxl_HARE-HTH"/>
</dbReference>
<feature type="compositionally biased region" description="Basic and acidic residues" evidence="6">
    <location>
        <begin position="1745"/>
        <end position="1757"/>
    </location>
</feature>
<dbReference type="EMBL" id="JABTTQ020001138">
    <property type="protein sequence ID" value="KAK6134736.1"/>
    <property type="molecule type" value="Genomic_DNA"/>
</dbReference>
<sequence>MEVDGGGKGEESGGGDGGVSLEVEKKNSPEGETKVKRKMKTPSQLEILERTYAMETYPSEALRAELSVKLGLSDRQLQMWFCHRRLKDRKAPTEKRHKKSASSSAVAGSSGGIVHEMVVNNADVAKDSGSGLSPFGNTDLQPKQKQQRVIHKAGTAVPRISTELPPVRRFYEPPLAISEQRAIKFVEAQLGEPLREDGPILGMEFDPLPPGAFGAPIGIHLFPHISCRHMPRTLNYVRNSSIDESGFLRNYVWICKHLGSVATVSTITDNRILMEAAFVTDTHVTVNSDNLRNPWRGICLFFPLRVTSEQQKPAGRFYDAQLYETHDAKPVKGASRALHEYQFLPEKPSARNDAYERAVPPHRYGSPIDIMNARVPLSTGRSIMHSNEQVSSEYLQSQRPSLSLLPQQCVQDLHLSPAPGEVDVTPSIASMVNANIDSHLLVHPITGLANNITTPERRIVLDQERLERKRKAEEARMAKEVETHEKRIRKELEKQDVLRKKREEQMRKEMERQDRERRKEEERLLREKQREEERLQREQKREMERREKFLQKEYIRAEKMRLKEEMRKEKEAARLKAANNRAAARRIAKESVELVEDEILELMELAALSRGLPSILALDSETLQNLNLFKDKLPEFPPESVQLKRPFGVRPWTDSEENIGNLLMVWRFLIAFADVLGLWPFTLDEFTQALHDCDPRLLAEIHIALLRSIIKDIEDVARTPATAMVANQNSAGIPAFSWGFDLLSWQRLLTPLTWPEGNDGADTISNLRSGVAAENAVAIMQERGLSNPRRSRHRLTPGTVKYAAFHVLSLEGSKGLSILEVADRIQRSGLRDLTTSKTPEASISAALSRDTKLFERTAPSTYCVRSPYRKDTANAEEILSEAREKIRVYQNGSVEEEAEDAEKEDLDRDQDSESDVADDPDVDDLDAVAKLKEASRCSETSRFEDVSQYVKENSCSELMETPLDALGNSKSSSTLSQSVDGIKSKGATGINPQIAIHDLENIVTDECGFGEPWIEGLTEGEYADLSTEERLNALVALIGVANEGNAVRIALEERLEAANALKKQMWAEAQLDKRRMKEEHILKSQHSSLAGNRAEQTFPNFTVEHRRSPLSSVYVKNESSSTNPVYNLVDLNDQQNEENYCNSIITEKNPSAQEFTVVSDNLLLQQCAEKSRSELKAFIGHRAEEIYVYRSLPLGQDRRRNRYWQFITSPSRNDPGSGKIFVELCNGGFDALLSSLDVRGIRECHLHSMLRNIGASFRETARKNLLCSNSGVHVGEDVKKKVVESRHKLDLYSGIDSPKSMVCASYSTSPGLSLSSTIELEKNVCEGNDIMERYKDFEWMWKECFDSNVLGALKYGTLMRERLLEICKCCNSLFSWEENHCPSCHTTYKTSEVTYNFAEHVTECKRKRSGEIERILLNLSLPPRVRLLKAQLAMIEASIPSDALKSVWSDEYRKSWGRKLHMASTAEELLQSLTLLEASIKREFLSANYETTSEMLSSSEAVGRCVDTFSRPEVVAILPWIPRTTPAVALRLMELDISIYYTPDQKSAHEKDIEAGYFIKFPSMYSALGSSMANASQAGYLQQDNCWVDLGNGRAILKRGRGRPRGPSRTRGGKSQRRAINSRDDPCNSTTTKDNKLAQLPRWKGRSRARGSSKKGRRSITNRQKKPATRTVGNVVEKRGAKDKIVFDDNAGLKQEEWNLTETTPFEIEGAEKASSSERSESDNDNGQASADEYGDGFSGGIRSGKSEHYTMEREYDERVDDGDDDVNFDDDYNYDDDDDGDDVMDERDNYYDEGYINSDYNEEPIQSKDEERLGKVDRSSDGGSTSSSSSDYSY</sequence>
<dbReference type="PANTHER" id="PTHR36968">
    <property type="entry name" value="HOMEOBOX-DDT DOMAIN PROTEIN RLT2"/>
    <property type="match status" value="1"/>
</dbReference>
<dbReference type="InterPro" id="IPR044977">
    <property type="entry name" value="RLT1-3"/>
</dbReference>
<feature type="domain" description="Homeobox" evidence="7">
    <location>
        <begin position="31"/>
        <end position="91"/>
    </location>
</feature>
<feature type="region of interest" description="Disordered" evidence="6">
    <location>
        <begin position="1696"/>
        <end position="1835"/>
    </location>
</feature>
<feature type="region of interest" description="Disordered" evidence="6">
    <location>
        <begin position="88"/>
        <end position="109"/>
    </location>
</feature>
<feature type="DNA-binding region" description="Homeobox" evidence="4">
    <location>
        <begin position="33"/>
        <end position="92"/>
    </location>
</feature>
<feature type="compositionally biased region" description="Acidic residues" evidence="6">
    <location>
        <begin position="894"/>
        <end position="904"/>
    </location>
</feature>
<evidence type="ECO:0000256" key="4">
    <source>
        <dbReference type="PROSITE-ProRule" id="PRU00108"/>
    </source>
</evidence>
<evidence type="ECO:0000256" key="6">
    <source>
        <dbReference type="SAM" id="MobiDB-lite"/>
    </source>
</evidence>
<dbReference type="InterPro" id="IPR028942">
    <property type="entry name" value="WHIM1_dom"/>
</dbReference>
<evidence type="ECO:0000259" key="8">
    <source>
        <dbReference type="PROSITE" id="PS50827"/>
    </source>
</evidence>
<feature type="compositionally biased region" description="Basic and acidic residues" evidence="6">
    <location>
        <begin position="1806"/>
        <end position="1821"/>
    </location>
</feature>
<feature type="compositionally biased region" description="Basic and acidic residues" evidence="6">
    <location>
        <begin position="22"/>
        <end position="34"/>
    </location>
</feature>
<dbReference type="InterPro" id="IPR028941">
    <property type="entry name" value="WHIM2_dom"/>
</dbReference>
<protein>
    <submittedName>
        <fullName evidence="10">Uncharacterized protein</fullName>
    </submittedName>
</protein>
<feature type="region of interest" description="Disordered" evidence="6">
    <location>
        <begin position="1"/>
        <end position="39"/>
    </location>
</feature>
<name>A0ABR0VHX9_REHGL</name>
<keyword evidence="4 5" id="KW-0238">DNA-binding</keyword>
<dbReference type="Pfam" id="PF00046">
    <property type="entry name" value="Homeodomain"/>
    <property type="match status" value="1"/>
</dbReference>
<evidence type="ECO:0000256" key="3">
    <source>
        <dbReference type="ARBA" id="ARBA00023242"/>
    </source>
</evidence>
<evidence type="ECO:0000313" key="11">
    <source>
        <dbReference type="Proteomes" id="UP001318860"/>
    </source>
</evidence>
<dbReference type="Pfam" id="PF15613">
    <property type="entry name" value="WSD"/>
    <property type="match status" value="1"/>
</dbReference>
<dbReference type="InterPro" id="IPR001356">
    <property type="entry name" value="HD"/>
</dbReference>
<feature type="compositionally biased region" description="Basic residues" evidence="6">
    <location>
        <begin position="1643"/>
        <end position="1668"/>
    </location>
</feature>
<dbReference type="PROSITE" id="PS51913">
    <property type="entry name" value="HTH_HARE"/>
    <property type="match status" value="1"/>
</dbReference>
<keyword evidence="2" id="KW-0804">Transcription</keyword>
<feature type="region of interest" description="Disordered" evidence="6">
    <location>
        <begin position="499"/>
        <end position="522"/>
    </location>
</feature>
<evidence type="ECO:0000259" key="9">
    <source>
        <dbReference type="PROSITE" id="PS51913"/>
    </source>
</evidence>
<feature type="compositionally biased region" description="Acidic residues" evidence="6">
    <location>
        <begin position="912"/>
        <end position="923"/>
    </location>
</feature>
<comment type="caution">
    <text evidence="10">The sequence shown here is derived from an EMBL/GenBank/DDBJ whole genome shotgun (WGS) entry which is preliminary data.</text>
</comment>
<evidence type="ECO:0000259" key="7">
    <source>
        <dbReference type="PROSITE" id="PS50071"/>
    </source>
</evidence>
<keyword evidence="11" id="KW-1185">Reference proteome</keyword>
<dbReference type="PANTHER" id="PTHR36968:SF5">
    <property type="entry name" value="HOMEOBOX-DDT DOMAIN PROTEIN RLT2"/>
    <property type="match status" value="1"/>
</dbReference>
<dbReference type="PROSITE" id="PS50071">
    <property type="entry name" value="HOMEOBOX_2"/>
    <property type="match status" value="1"/>
</dbReference>
<feature type="region of interest" description="Disordered" evidence="6">
    <location>
        <begin position="889"/>
        <end position="923"/>
    </location>
</feature>
<reference evidence="10 11" key="1">
    <citation type="journal article" date="2021" name="Comput. Struct. Biotechnol. J.">
        <title>De novo genome assembly of the potent medicinal plant Rehmannia glutinosa using nanopore technology.</title>
        <authorList>
            <person name="Ma L."/>
            <person name="Dong C."/>
            <person name="Song C."/>
            <person name="Wang X."/>
            <person name="Zheng X."/>
            <person name="Niu Y."/>
            <person name="Chen S."/>
            <person name="Feng W."/>
        </authorList>
    </citation>
    <scope>NUCLEOTIDE SEQUENCE [LARGE SCALE GENOMIC DNA]</scope>
    <source>
        <strain evidence="10">DH-2019</strain>
    </source>
</reference>
<feature type="compositionally biased region" description="Low complexity" evidence="6">
    <location>
        <begin position="1822"/>
        <end position="1835"/>
    </location>
</feature>
<dbReference type="Pfam" id="PF02791">
    <property type="entry name" value="DDT"/>
    <property type="match status" value="1"/>
</dbReference>
<dbReference type="Pfam" id="PF05066">
    <property type="entry name" value="HARE-HTH"/>
    <property type="match status" value="1"/>
</dbReference>
<feature type="domain" description="HTH HARE-type" evidence="9">
    <location>
        <begin position="798"/>
        <end position="867"/>
    </location>
</feature>
<evidence type="ECO:0000256" key="1">
    <source>
        <dbReference type="ARBA" id="ARBA00004123"/>
    </source>
</evidence>
<keyword evidence="3 4" id="KW-0539">Nucleus</keyword>
<feature type="compositionally biased region" description="Acidic residues" evidence="6">
    <location>
        <begin position="1758"/>
        <end position="1786"/>
    </location>
</feature>
<feature type="compositionally biased region" description="Basic and acidic residues" evidence="6">
    <location>
        <begin position="1710"/>
        <end position="1722"/>
    </location>
</feature>
<evidence type="ECO:0000256" key="2">
    <source>
        <dbReference type="ARBA" id="ARBA00023163"/>
    </source>
</evidence>
<dbReference type="Proteomes" id="UP001318860">
    <property type="component" value="Unassembled WGS sequence"/>
</dbReference>
<evidence type="ECO:0000313" key="10">
    <source>
        <dbReference type="EMBL" id="KAK6134736.1"/>
    </source>
</evidence>